<dbReference type="PANTHER" id="PTHR19308:SF14">
    <property type="entry name" value="START DOMAIN-CONTAINING PROTEIN"/>
    <property type="match status" value="1"/>
</dbReference>
<dbReference type="GO" id="GO:0005737">
    <property type="term" value="C:cytoplasm"/>
    <property type="evidence" value="ECO:0007669"/>
    <property type="project" value="UniProtKB-ARBA"/>
</dbReference>
<evidence type="ECO:0000256" key="1">
    <source>
        <dbReference type="SAM" id="MobiDB-lite"/>
    </source>
</evidence>
<evidence type="ECO:0000313" key="3">
    <source>
        <dbReference type="EMBL" id="CCO20233.1"/>
    </source>
</evidence>
<dbReference type="GO" id="GO:0008289">
    <property type="term" value="F:lipid binding"/>
    <property type="evidence" value="ECO:0007669"/>
    <property type="project" value="InterPro"/>
</dbReference>
<dbReference type="PANTHER" id="PTHR19308">
    <property type="entry name" value="PHOSPHATIDYLCHOLINE TRANSFER PROTEIN"/>
    <property type="match status" value="1"/>
</dbReference>
<feature type="region of interest" description="Disordered" evidence="1">
    <location>
        <begin position="1"/>
        <end position="82"/>
    </location>
</feature>
<dbReference type="KEGG" id="bpg:Bathy16g00570"/>
<dbReference type="OrthoDB" id="497968at2759"/>
<reference evidence="3 4" key="1">
    <citation type="submission" date="2011-10" db="EMBL/GenBank/DDBJ databases">
        <authorList>
            <person name="Genoscope - CEA"/>
        </authorList>
    </citation>
    <scope>NUCLEOTIDE SEQUENCE [LARGE SCALE GENOMIC DNA]</scope>
    <source>
        <strain evidence="3 4">RCC 1105</strain>
    </source>
</reference>
<dbReference type="Proteomes" id="UP000198341">
    <property type="component" value="Chromosome 16"/>
</dbReference>
<dbReference type="InterPro" id="IPR002913">
    <property type="entry name" value="START_lipid-bd_dom"/>
</dbReference>
<dbReference type="Pfam" id="PF03364">
    <property type="entry name" value="Polyketide_cyc"/>
    <property type="match status" value="1"/>
</dbReference>
<dbReference type="GeneID" id="19011191"/>
<dbReference type="RefSeq" id="XP_007508616.1">
    <property type="nucleotide sequence ID" value="XM_007508554.1"/>
</dbReference>
<organism evidence="3 4">
    <name type="scientific">Bathycoccus prasinos</name>
    <dbReference type="NCBI Taxonomy" id="41875"/>
    <lineage>
        <taxon>Eukaryota</taxon>
        <taxon>Viridiplantae</taxon>
        <taxon>Chlorophyta</taxon>
        <taxon>Mamiellophyceae</taxon>
        <taxon>Mamiellales</taxon>
        <taxon>Bathycoccaceae</taxon>
        <taxon>Bathycoccus</taxon>
    </lineage>
</organism>
<sequence length="352" mass="39699">MESNATDDGAAAFWFQRRQSQSNKTLKKRDEGKTSVTKIRPQRRRKTDDDIATSNVDNVEKRSNSSSKRSSNKGGKKTGAFAKQTTTKDGIEVWTRENQNTSTKDSCDNPIKEIRATVTYEDVSPINFWRAVADLDEYAQFVPYVGKHKVLKTRGKLADGSATFYVYGVVTAPVVKNRDYTIRIETKNNRKKGFESRWTLDTENVGPKPKKGVVRLLANDGGWTIQPSKKNREGSLTANGVSVTYEILTDPGSNIPGWLIDKVNRASVPDVLRAMRKRALSGESSHILPDREEKRKLVMGGRFHLPHFGFLDVGQLRDHKRLDSFADVVYKTSKKVNALFSEMSARQILQQR</sequence>
<gene>
    <name evidence="3" type="ordered locus">Bathy16g00570</name>
</gene>
<dbReference type="EMBL" id="FO082263">
    <property type="protein sequence ID" value="CCO20233.1"/>
    <property type="molecule type" value="Genomic_DNA"/>
</dbReference>
<dbReference type="InterPro" id="IPR051213">
    <property type="entry name" value="START_lipid_transfer"/>
</dbReference>
<dbReference type="PROSITE" id="PS50848">
    <property type="entry name" value="START"/>
    <property type="match status" value="1"/>
</dbReference>
<evidence type="ECO:0000259" key="2">
    <source>
        <dbReference type="PROSITE" id="PS50848"/>
    </source>
</evidence>
<dbReference type="InterPro" id="IPR023393">
    <property type="entry name" value="START-like_dom_sf"/>
</dbReference>
<name>K8FD85_9CHLO</name>
<dbReference type="AlphaFoldDB" id="K8FD85"/>
<keyword evidence="4" id="KW-1185">Reference proteome</keyword>
<dbReference type="Gene3D" id="3.30.530.20">
    <property type="match status" value="1"/>
</dbReference>
<protein>
    <recommendedName>
        <fullName evidence="2">START domain-containing protein</fullName>
    </recommendedName>
</protein>
<feature type="domain" description="START" evidence="2">
    <location>
        <begin position="92"/>
        <end position="284"/>
    </location>
</feature>
<dbReference type="InterPro" id="IPR005031">
    <property type="entry name" value="COQ10_START"/>
</dbReference>
<evidence type="ECO:0000313" key="4">
    <source>
        <dbReference type="Proteomes" id="UP000198341"/>
    </source>
</evidence>
<dbReference type="SUPFAM" id="SSF55961">
    <property type="entry name" value="Bet v1-like"/>
    <property type="match status" value="1"/>
</dbReference>
<proteinExistence type="predicted"/>
<accession>K8FD85</accession>